<accession>A0A9P6FJE4</accession>
<feature type="compositionally biased region" description="Low complexity" evidence="1">
    <location>
        <begin position="54"/>
        <end position="70"/>
    </location>
</feature>
<evidence type="ECO:0000313" key="3">
    <source>
        <dbReference type="Proteomes" id="UP000780801"/>
    </source>
</evidence>
<evidence type="ECO:0000313" key="2">
    <source>
        <dbReference type="EMBL" id="KAF9572364.1"/>
    </source>
</evidence>
<gene>
    <name evidence="2" type="ORF">BGW38_008533</name>
</gene>
<sequence>MPSDSPVQDTSAGAPGAPKVDFTSVLAKAKAIAAKLGSGASAAAPMGAAPPPSSSYAASSPSSLSAPPASTTKRPYEEDS</sequence>
<reference evidence="2" key="1">
    <citation type="journal article" date="2020" name="Fungal Divers.">
        <title>Resolving the Mortierellaceae phylogeny through synthesis of multi-gene phylogenetics and phylogenomics.</title>
        <authorList>
            <person name="Vandepol N."/>
            <person name="Liber J."/>
            <person name="Desiro A."/>
            <person name="Na H."/>
            <person name="Kennedy M."/>
            <person name="Barry K."/>
            <person name="Grigoriev I.V."/>
            <person name="Miller A.N."/>
            <person name="O'Donnell K."/>
            <person name="Stajich J.E."/>
            <person name="Bonito G."/>
        </authorList>
    </citation>
    <scope>NUCLEOTIDE SEQUENCE</scope>
    <source>
        <strain evidence="2">KOD1015</strain>
    </source>
</reference>
<feature type="compositionally biased region" description="Polar residues" evidence="1">
    <location>
        <begin position="1"/>
        <end position="11"/>
    </location>
</feature>
<comment type="caution">
    <text evidence="2">The sequence shown here is derived from an EMBL/GenBank/DDBJ whole genome shotgun (WGS) entry which is preliminary data.</text>
</comment>
<proteinExistence type="predicted"/>
<dbReference type="AlphaFoldDB" id="A0A9P6FJE4"/>
<keyword evidence="3" id="KW-1185">Reference proteome</keyword>
<protein>
    <submittedName>
        <fullName evidence="2">Uncharacterized protein</fullName>
    </submittedName>
</protein>
<evidence type="ECO:0000256" key="1">
    <source>
        <dbReference type="SAM" id="MobiDB-lite"/>
    </source>
</evidence>
<dbReference type="EMBL" id="JAABOA010005907">
    <property type="protein sequence ID" value="KAF9572364.1"/>
    <property type="molecule type" value="Genomic_DNA"/>
</dbReference>
<organism evidence="2 3">
    <name type="scientific">Lunasporangiospora selenospora</name>
    <dbReference type="NCBI Taxonomy" id="979761"/>
    <lineage>
        <taxon>Eukaryota</taxon>
        <taxon>Fungi</taxon>
        <taxon>Fungi incertae sedis</taxon>
        <taxon>Mucoromycota</taxon>
        <taxon>Mortierellomycotina</taxon>
        <taxon>Mortierellomycetes</taxon>
        <taxon>Mortierellales</taxon>
        <taxon>Mortierellaceae</taxon>
        <taxon>Lunasporangiospora</taxon>
    </lineage>
</organism>
<feature type="non-terminal residue" evidence="2">
    <location>
        <position position="80"/>
    </location>
</feature>
<name>A0A9P6FJE4_9FUNG</name>
<feature type="region of interest" description="Disordered" evidence="1">
    <location>
        <begin position="39"/>
        <end position="80"/>
    </location>
</feature>
<feature type="region of interest" description="Disordered" evidence="1">
    <location>
        <begin position="1"/>
        <end position="20"/>
    </location>
</feature>
<dbReference type="Proteomes" id="UP000780801">
    <property type="component" value="Unassembled WGS sequence"/>
</dbReference>